<comment type="caution">
    <text evidence="9">The sequence shown here is derived from an EMBL/GenBank/DDBJ whole genome shotgun (WGS) entry which is preliminary data.</text>
</comment>
<dbReference type="PANTHER" id="PTHR46730">
    <property type="entry name" value="POLYCYSTIN-1"/>
    <property type="match status" value="1"/>
</dbReference>
<evidence type="ECO:0000313" key="9">
    <source>
        <dbReference type="EMBL" id="CAD6188685.1"/>
    </source>
</evidence>
<feature type="region of interest" description="Disordered" evidence="6">
    <location>
        <begin position="1084"/>
        <end position="1103"/>
    </location>
</feature>
<evidence type="ECO:0000313" key="10">
    <source>
        <dbReference type="Proteomes" id="UP000835052"/>
    </source>
</evidence>
<name>A0A8S1GZE2_9PELO</name>
<reference evidence="9" key="1">
    <citation type="submission" date="2020-10" db="EMBL/GenBank/DDBJ databases">
        <authorList>
            <person name="Kikuchi T."/>
        </authorList>
    </citation>
    <scope>NUCLEOTIDE SEQUENCE</scope>
    <source>
        <strain evidence="9">NKZ352</strain>
    </source>
</reference>
<evidence type="ECO:0000259" key="8">
    <source>
        <dbReference type="Pfam" id="PF02010"/>
    </source>
</evidence>
<dbReference type="GO" id="GO:0005886">
    <property type="term" value="C:plasma membrane"/>
    <property type="evidence" value="ECO:0007669"/>
    <property type="project" value="TreeGrafter"/>
</dbReference>
<feature type="compositionally biased region" description="Polar residues" evidence="6">
    <location>
        <begin position="1090"/>
        <end position="1103"/>
    </location>
</feature>
<dbReference type="OrthoDB" id="5797397at2759"/>
<proteinExistence type="predicted"/>
<evidence type="ECO:0000256" key="4">
    <source>
        <dbReference type="ARBA" id="ARBA00022989"/>
    </source>
</evidence>
<evidence type="ECO:0000256" key="1">
    <source>
        <dbReference type="ARBA" id="ARBA00004370"/>
    </source>
</evidence>
<evidence type="ECO:0000256" key="3">
    <source>
        <dbReference type="ARBA" id="ARBA00022737"/>
    </source>
</evidence>
<accession>A0A8S1GZE2</accession>
<dbReference type="AlphaFoldDB" id="A0A8S1GZE2"/>
<feature type="transmembrane region" description="Helical" evidence="7">
    <location>
        <begin position="1032"/>
        <end position="1057"/>
    </location>
</feature>
<sequence>MKSSKKIAEFFRVVKPCLLPINLCGCVRFCSTGKEYVATSHLQTLTCQLDALREVGTSKVFAVRQKALLDATLRWQDPIQVETEKSEEFPAIVATLSSDLLGINIISHTSTVYPNFTVIYPPEVMPCKDIVRFEVKQVTGNGMMPMTFKWIVINGSTAFSTLASSTNERVLQVPRVELAKNNIFVVVGCNIADKCTTTQPLLVQLVDESTIFSVSMEGYEPSAPTSMGLKLLAMPSLQQCNITLTPNDVQYEWLINDKFVTYDDTIRLPAYSYNANQIVNVTLTANYKDSKLFRVIDAKMIRYTDLPLSVSVDCSKRQVAADQDLSIDATATDPNSKKSTIEFNWQCEAVNGTAEAMSPTCGIIGIDWNAKTLKIFAGRLKEKQTLNFSVTVTASEKQAAAFCIVVVAAKRLPDISFSILAEKKENINDFIRIQALVTSSGSQLNATWEVVRDGNNGFFSISTFLHSPTNIVRQVPPNSRIVVSLTIPPRSANVDGWTGLLAGKRYTIRLWATNSEGTSFADLAITTNSPPQKGSIEVTCANPCVALVSPVTFTVGDAFNGTEIPCNERLAFAALLSVCDRLESCTTSDSEKFEVVHPENISIAFSDMITSFNTDLVNGNVFAALVKFYVMDLEVCRKSMDVTTADRGGAYTAIQAQSVNCNIQGWNATYKISGTKDENHFLFIVSIIILLLEVWRKYILLSARLSGQRFFFPIRVRRQSLRLALPTSKSQVEYTANIPIFGYKTVDYYNCLLFHPRTGWDSTSCTSSSFATKKNDKDFISCTCSAYGILGVFTVSPPAPLHLPDHNEISLTFTVTTTRMMTQAQAQLVILSLGSMAEIDTRRFVNVATRGDPSGINSTLKATLRPPFKTEHLSNSYTIQALQKVIAAQQPDKFFKITNFTYWIVTREMNADGNARKIISKIDRSYQNIIGNNSDIISKRWSSSITTMLRISEYRIKNANIFMGIIFNFTITVPFESEKSPLSAEEISLMIQECSKYNELSFLSDQGESLEPNVIQDTDIVQLVVIHETNKLVLVIIVVLCAVLGLGSLYIGGAIVVKIRTDRLIEEERRRAVLVDPFLVSPPPPPPEYGNTTSSFAPTTVGQQYPHRRNRIEARHY</sequence>
<gene>
    <name evidence="9" type="ORF">CAUJ_LOCUS4604</name>
</gene>
<dbReference type="Proteomes" id="UP000835052">
    <property type="component" value="Unassembled WGS sequence"/>
</dbReference>
<protein>
    <recommendedName>
        <fullName evidence="8">PKD/REJ-like domain-containing protein</fullName>
    </recommendedName>
</protein>
<dbReference type="GO" id="GO:0006816">
    <property type="term" value="P:calcium ion transport"/>
    <property type="evidence" value="ECO:0007669"/>
    <property type="project" value="TreeGrafter"/>
</dbReference>
<comment type="subcellular location">
    <subcellularLocation>
        <location evidence="1">Membrane</location>
    </subcellularLocation>
</comment>
<evidence type="ECO:0000256" key="2">
    <source>
        <dbReference type="ARBA" id="ARBA00022692"/>
    </source>
</evidence>
<evidence type="ECO:0000256" key="5">
    <source>
        <dbReference type="ARBA" id="ARBA00023136"/>
    </source>
</evidence>
<dbReference type="GO" id="GO:0005261">
    <property type="term" value="F:monoatomic cation channel activity"/>
    <property type="evidence" value="ECO:0007669"/>
    <property type="project" value="TreeGrafter"/>
</dbReference>
<evidence type="ECO:0000256" key="7">
    <source>
        <dbReference type="SAM" id="Phobius"/>
    </source>
</evidence>
<dbReference type="InterPro" id="IPR002859">
    <property type="entry name" value="PKD/REJ-like"/>
</dbReference>
<keyword evidence="4 7" id="KW-1133">Transmembrane helix</keyword>
<evidence type="ECO:0000256" key="6">
    <source>
        <dbReference type="SAM" id="MobiDB-lite"/>
    </source>
</evidence>
<keyword evidence="10" id="KW-1185">Reference proteome</keyword>
<keyword evidence="5 7" id="KW-0472">Membrane</keyword>
<dbReference type="PANTHER" id="PTHR46730:SF1">
    <property type="entry name" value="PLAT DOMAIN-CONTAINING PROTEIN"/>
    <property type="match status" value="1"/>
</dbReference>
<dbReference type="Pfam" id="PF02010">
    <property type="entry name" value="REJ"/>
    <property type="match status" value="1"/>
</dbReference>
<dbReference type="EMBL" id="CAJGYM010000009">
    <property type="protein sequence ID" value="CAD6188685.1"/>
    <property type="molecule type" value="Genomic_DNA"/>
</dbReference>
<keyword evidence="3" id="KW-0677">Repeat</keyword>
<keyword evidence="2 7" id="KW-0812">Transmembrane</keyword>
<feature type="domain" description="PKD/REJ-like" evidence="8">
    <location>
        <begin position="242"/>
        <end position="557"/>
    </location>
</feature>
<organism evidence="9 10">
    <name type="scientific">Caenorhabditis auriculariae</name>
    <dbReference type="NCBI Taxonomy" id="2777116"/>
    <lineage>
        <taxon>Eukaryota</taxon>
        <taxon>Metazoa</taxon>
        <taxon>Ecdysozoa</taxon>
        <taxon>Nematoda</taxon>
        <taxon>Chromadorea</taxon>
        <taxon>Rhabditida</taxon>
        <taxon>Rhabditina</taxon>
        <taxon>Rhabditomorpha</taxon>
        <taxon>Rhabditoidea</taxon>
        <taxon>Rhabditidae</taxon>
        <taxon>Peloderinae</taxon>
        <taxon>Caenorhabditis</taxon>
    </lineage>
</organism>